<feature type="non-terminal residue" evidence="1">
    <location>
        <position position="1"/>
    </location>
</feature>
<comment type="caution">
    <text evidence="1">The sequence shown here is derived from an EMBL/GenBank/DDBJ whole genome shotgun (WGS) entry which is preliminary data.</text>
</comment>
<evidence type="ECO:0000313" key="1">
    <source>
        <dbReference type="EMBL" id="MCI71939.1"/>
    </source>
</evidence>
<proteinExistence type="predicted"/>
<reference evidence="1 2" key="1">
    <citation type="journal article" date="2018" name="Front. Plant Sci.">
        <title>Red Clover (Trifolium pratense) and Zigzag Clover (T. medium) - A Picture of Genomic Similarities and Differences.</title>
        <authorList>
            <person name="Dluhosova J."/>
            <person name="Istvanek J."/>
            <person name="Nedelnik J."/>
            <person name="Repkova J."/>
        </authorList>
    </citation>
    <scope>NUCLEOTIDE SEQUENCE [LARGE SCALE GENOMIC DNA]</scope>
    <source>
        <strain evidence="2">cv. 10/8</strain>
        <tissue evidence="1">Leaf</tissue>
    </source>
</reference>
<sequence>YSADHRRSRADSSANEAFLSRQWEEQRNPFPLNHQYYRRSITFRRRILVLPATRSLRSEKSILALQSCISINLR</sequence>
<organism evidence="1 2">
    <name type="scientific">Trifolium medium</name>
    <dbReference type="NCBI Taxonomy" id="97028"/>
    <lineage>
        <taxon>Eukaryota</taxon>
        <taxon>Viridiplantae</taxon>
        <taxon>Streptophyta</taxon>
        <taxon>Embryophyta</taxon>
        <taxon>Tracheophyta</taxon>
        <taxon>Spermatophyta</taxon>
        <taxon>Magnoliopsida</taxon>
        <taxon>eudicotyledons</taxon>
        <taxon>Gunneridae</taxon>
        <taxon>Pentapetalae</taxon>
        <taxon>rosids</taxon>
        <taxon>fabids</taxon>
        <taxon>Fabales</taxon>
        <taxon>Fabaceae</taxon>
        <taxon>Papilionoideae</taxon>
        <taxon>50 kb inversion clade</taxon>
        <taxon>NPAAA clade</taxon>
        <taxon>Hologalegina</taxon>
        <taxon>IRL clade</taxon>
        <taxon>Trifolieae</taxon>
        <taxon>Trifolium</taxon>
    </lineage>
</organism>
<protein>
    <submittedName>
        <fullName evidence="1">Uncharacterized protein</fullName>
    </submittedName>
</protein>
<accession>A0A392UEH1</accession>
<keyword evidence="2" id="KW-1185">Reference proteome</keyword>
<name>A0A392UEH1_9FABA</name>
<dbReference type="Proteomes" id="UP000265520">
    <property type="component" value="Unassembled WGS sequence"/>
</dbReference>
<dbReference type="AlphaFoldDB" id="A0A392UEH1"/>
<evidence type="ECO:0000313" key="2">
    <source>
        <dbReference type="Proteomes" id="UP000265520"/>
    </source>
</evidence>
<dbReference type="EMBL" id="LXQA010807127">
    <property type="protein sequence ID" value="MCI71939.1"/>
    <property type="molecule type" value="Genomic_DNA"/>
</dbReference>